<dbReference type="Proteomes" id="UP000431462">
    <property type="component" value="Unassembled WGS sequence"/>
</dbReference>
<gene>
    <name evidence="1" type="ORF">FH752_15055</name>
</gene>
<organism evidence="1 2">
    <name type="scientific">Marinobacter adhaerens</name>
    <dbReference type="NCBI Taxonomy" id="1033846"/>
    <lineage>
        <taxon>Bacteria</taxon>
        <taxon>Pseudomonadati</taxon>
        <taxon>Pseudomonadota</taxon>
        <taxon>Gammaproteobacteria</taxon>
        <taxon>Pseudomonadales</taxon>
        <taxon>Marinobacteraceae</taxon>
        <taxon>Marinobacter</taxon>
    </lineage>
</organism>
<evidence type="ECO:0000313" key="2">
    <source>
        <dbReference type="Proteomes" id="UP000431462"/>
    </source>
</evidence>
<reference evidence="1 2" key="1">
    <citation type="submission" date="2019-06" db="EMBL/GenBank/DDBJ databases">
        <title>Enrichment of Autotrophic Halophilic Microorganisms from Red Sea Brine Pool Using Microbial Electrosynthesis System.</title>
        <authorList>
            <person name="Alqahtani M.F."/>
            <person name="Bajracharya S."/>
            <person name="Katuri K.P."/>
            <person name="Ali M."/>
            <person name="Saikaly P.E."/>
        </authorList>
    </citation>
    <scope>NUCLEOTIDE SEQUENCE [LARGE SCALE GENOMIC DNA]</scope>
    <source>
        <strain evidence="1">MES15</strain>
    </source>
</reference>
<protein>
    <submittedName>
        <fullName evidence="1">Uncharacterized protein</fullName>
    </submittedName>
</protein>
<name>A0A844I4T2_9GAMM</name>
<evidence type="ECO:0000313" key="1">
    <source>
        <dbReference type="EMBL" id="MTI99933.1"/>
    </source>
</evidence>
<dbReference type="AlphaFoldDB" id="A0A844I4T2"/>
<sequence length="120" mass="13770">MELDLSNRPAFQCEELGISFVADFPYTDAVVLQNHNLVALFIDGWSNSLDFVGKLYDFRGNEFQTIPFPPDGAGGRSNAYWYAHETPEGLRVNFHQQSERDFGGIYSIERKEFLSFHEAR</sequence>
<dbReference type="EMBL" id="VENC01000014">
    <property type="protein sequence ID" value="MTI99933.1"/>
    <property type="molecule type" value="Genomic_DNA"/>
</dbReference>
<comment type="caution">
    <text evidence="1">The sequence shown here is derived from an EMBL/GenBank/DDBJ whole genome shotgun (WGS) entry which is preliminary data.</text>
</comment>
<accession>A0A844I4T2</accession>
<proteinExistence type="predicted"/>